<dbReference type="RefSeq" id="XP_020066599.1">
    <property type="nucleotide sequence ID" value="XM_020211343.1"/>
</dbReference>
<dbReference type="STRING" id="984487.A0A1E4SPX0"/>
<dbReference type="Pfam" id="PF08297">
    <property type="entry name" value="U3_snoRNA_assoc"/>
    <property type="match status" value="1"/>
</dbReference>
<reference evidence="3" key="1">
    <citation type="submission" date="2016-05" db="EMBL/GenBank/DDBJ databases">
        <title>Comparative genomics of biotechnologically important yeasts.</title>
        <authorList>
            <consortium name="DOE Joint Genome Institute"/>
            <person name="Riley R."/>
            <person name="Haridas S."/>
            <person name="Wolfe K.H."/>
            <person name="Lopes M.R."/>
            <person name="Hittinger C.T."/>
            <person name="Goker M."/>
            <person name="Salamov A."/>
            <person name="Wisecaver J."/>
            <person name="Long T.M."/>
            <person name="Aerts A.L."/>
            <person name="Barry K."/>
            <person name="Choi C."/>
            <person name="Clum A."/>
            <person name="Coughlan A.Y."/>
            <person name="Deshpande S."/>
            <person name="Douglass A.P."/>
            <person name="Hanson S.J."/>
            <person name="Klenk H.-P."/>
            <person name="Labutti K."/>
            <person name="Lapidus A."/>
            <person name="Lindquist E."/>
            <person name="Lipzen A."/>
            <person name="Meier-Kolthoff J.P."/>
            <person name="Ohm R.A."/>
            <person name="Otillar R.P."/>
            <person name="Pangilinan J."/>
            <person name="Peng Y."/>
            <person name="Rokas A."/>
            <person name="Rosa C.A."/>
            <person name="Scheuner C."/>
            <person name="Sibirny A.A."/>
            <person name="Slot J.C."/>
            <person name="Stielow J.B."/>
            <person name="Sun H."/>
            <person name="Kurtzman C.P."/>
            <person name="Blackwell M."/>
            <person name="Grigoriev I.V."/>
            <person name="Jeffries T.W."/>
        </authorList>
    </citation>
    <scope>NUCLEOTIDE SEQUENCE [LARGE SCALE GENOMIC DNA]</scope>
    <source>
        <strain evidence="3">NRRL Y-17324</strain>
    </source>
</reference>
<dbReference type="EMBL" id="KV453909">
    <property type="protein sequence ID" value="ODV81477.1"/>
    <property type="molecule type" value="Genomic_DNA"/>
</dbReference>
<evidence type="ECO:0000256" key="1">
    <source>
        <dbReference type="SAM" id="MobiDB-lite"/>
    </source>
</evidence>
<dbReference type="GO" id="GO:0006364">
    <property type="term" value="P:rRNA processing"/>
    <property type="evidence" value="ECO:0007669"/>
    <property type="project" value="InterPro"/>
</dbReference>
<feature type="compositionally biased region" description="Basic and acidic residues" evidence="1">
    <location>
        <begin position="8"/>
        <end position="41"/>
    </location>
</feature>
<accession>A0A1E4SPX0</accession>
<keyword evidence="3" id="KW-1185">Reference proteome</keyword>
<dbReference type="GO" id="GO:0030515">
    <property type="term" value="F:snoRNA binding"/>
    <property type="evidence" value="ECO:0007669"/>
    <property type="project" value="InterPro"/>
</dbReference>
<name>A0A1E4SPX0_9ASCO</name>
<evidence type="ECO:0000313" key="3">
    <source>
        <dbReference type="Proteomes" id="UP000094285"/>
    </source>
</evidence>
<dbReference type="OrthoDB" id="4096107at2759"/>
<sequence>MAITRSNLDTKRPTKKKFLDTDVSEIEYHTADEINAKEEPPKSQPEQDSESDSDSDEAPEEESTSSSKKAIIERQKQERLAQQKLKEEERELRRQKDLKFKQQQEAKKERELEKLANKPQELPEFLPDDIFEALEEKEPKGKHMKAKELDEMSQKLLRQKMKEEKLRKLKESRTGILKKGPINVQVQSFNLHKKAVPKAESRILDTKAQWFNRSSLNKK</sequence>
<protein>
    <submittedName>
        <fullName evidence="2">Uncharacterized protein</fullName>
    </submittedName>
</protein>
<evidence type="ECO:0000313" key="2">
    <source>
        <dbReference type="EMBL" id="ODV81477.1"/>
    </source>
</evidence>
<proteinExistence type="predicted"/>
<dbReference type="AlphaFoldDB" id="A0A1E4SPX0"/>
<organism evidence="2 3">
    <name type="scientific">Suhomyces tanzawaensis NRRL Y-17324</name>
    <dbReference type="NCBI Taxonomy" id="984487"/>
    <lineage>
        <taxon>Eukaryota</taxon>
        <taxon>Fungi</taxon>
        <taxon>Dikarya</taxon>
        <taxon>Ascomycota</taxon>
        <taxon>Saccharomycotina</taxon>
        <taxon>Pichiomycetes</taxon>
        <taxon>Debaryomycetaceae</taxon>
        <taxon>Suhomyces</taxon>
    </lineage>
</organism>
<feature type="region of interest" description="Disordered" evidence="1">
    <location>
        <begin position="1"/>
        <end position="124"/>
    </location>
</feature>
<dbReference type="InterPro" id="IPR013268">
    <property type="entry name" value="UTP16"/>
</dbReference>
<dbReference type="Proteomes" id="UP000094285">
    <property type="component" value="Unassembled WGS sequence"/>
</dbReference>
<dbReference type="GeneID" id="30985479"/>
<gene>
    <name evidence="2" type="ORF">CANTADRAFT_87466</name>
</gene>
<feature type="compositionally biased region" description="Acidic residues" evidence="1">
    <location>
        <begin position="47"/>
        <end position="63"/>
    </location>
</feature>
<feature type="compositionally biased region" description="Basic and acidic residues" evidence="1">
    <location>
        <begin position="70"/>
        <end position="116"/>
    </location>
</feature>